<dbReference type="EMBL" id="JAGTPW010000006">
    <property type="protein sequence ID" value="MBR8644256.1"/>
    <property type="molecule type" value="Genomic_DNA"/>
</dbReference>
<gene>
    <name evidence="1" type="ORF">KEH51_05230</name>
</gene>
<dbReference type="AlphaFoldDB" id="A0A941FPH5"/>
<proteinExistence type="predicted"/>
<comment type="caution">
    <text evidence="1">The sequence shown here is derived from an EMBL/GenBank/DDBJ whole genome shotgun (WGS) entry which is preliminary data.</text>
</comment>
<protein>
    <submittedName>
        <fullName evidence="1">Uncharacterized protein</fullName>
    </submittedName>
</protein>
<evidence type="ECO:0000313" key="1">
    <source>
        <dbReference type="EMBL" id="MBR8644256.1"/>
    </source>
</evidence>
<evidence type="ECO:0000313" key="2">
    <source>
        <dbReference type="Proteomes" id="UP000680045"/>
    </source>
</evidence>
<reference evidence="1" key="1">
    <citation type="submission" date="2021-04" db="EMBL/GenBank/DDBJ databases">
        <title>Whole genome sequencing of Enterococci isolates from hospitalized patients.</title>
        <authorList>
            <person name="Ogoti B.M."/>
            <person name="Onyambu F.G."/>
        </authorList>
    </citation>
    <scope>NUCLEOTIDE SEQUENCE</scope>
    <source>
        <strain evidence="1">242</strain>
    </source>
</reference>
<dbReference type="Proteomes" id="UP000680045">
    <property type="component" value="Unassembled WGS sequence"/>
</dbReference>
<name>A0A941FPH5_9BACI</name>
<organism evidence="1 2">
    <name type="scientific">Peribacillus frigoritolerans</name>
    <dbReference type="NCBI Taxonomy" id="450367"/>
    <lineage>
        <taxon>Bacteria</taxon>
        <taxon>Bacillati</taxon>
        <taxon>Bacillota</taxon>
        <taxon>Bacilli</taxon>
        <taxon>Bacillales</taxon>
        <taxon>Bacillaceae</taxon>
        <taxon>Peribacillus</taxon>
    </lineage>
</organism>
<sequence length="101" mass="12028">MPNILNFAAAYEHFKDLSHFTTIQDMDPFHKRLSANIDTGDFVSGEYDRQLEEDFNRLCIYDHLLKMDIKEYYGRVYTHLIDFQGHEERFLSSMNKGKLMV</sequence>
<accession>A0A941FPH5</accession>